<reference evidence="5 6" key="1">
    <citation type="submission" date="2018-09" db="EMBL/GenBank/DDBJ databases">
        <title>Paracoccus onubensis nov. sp. a moderate halophilic bacterium isolated from Gruta de las Maravillas (Aracena, Spain).</title>
        <authorList>
            <person name="Jurado V."/>
            <person name="Gutierrez-Patricio S."/>
            <person name="Gonzalez-Pimentel J.L."/>
            <person name="Laiz L."/>
            <person name="Saiz-Jimenez C."/>
        </authorList>
    </citation>
    <scope>NUCLEOTIDE SEQUENCE [LARGE SCALE GENOMIC DNA]</scope>
    <source>
        <strain evidence="5 6">DSM 19484</strain>
    </source>
</reference>
<protein>
    <submittedName>
        <fullName evidence="5">MarR family transcriptional regulator</fullName>
    </submittedName>
</protein>
<keyword evidence="6" id="KW-1185">Reference proteome</keyword>
<dbReference type="SMART" id="SM00347">
    <property type="entry name" value="HTH_MARR"/>
    <property type="match status" value="1"/>
</dbReference>
<evidence type="ECO:0000313" key="6">
    <source>
        <dbReference type="Proteomes" id="UP000285530"/>
    </source>
</evidence>
<gene>
    <name evidence="5" type="ORF">D3P06_00260</name>
</gene>
<feature type="domain" description="HTH marR-type" evidence="4">
    <location>
        <begin position="6"/>
        <end position="139"/>
    </location>
</feature>
<dbReference type="GO" id="GO:0003700">
    <property type="term" value="F:DNA-binding transcription factor activity"/>
    <property type="evidence" value="ECO:0007669"/>
    <property type="project" value="InterPro"/>
</dbReference>
<evidence type="ECO:0000313" key="5">
    <source>
        <dbReference type="EMBL" id="RJL07540.1"/>
    </source>
</evidence>
<organism evidence="5 6">
    <name type="scientific">Paracoccus aestuarii</name>
    <dbReference type="NCBI Taxonomy" id="453842"/>
    <lineage>
        <taxon>Bacteria</taxon>
        <taxon>Pseudomonadati</taxon>
        <taxon>Pseudomonadota</taxon>
        <taxon>Alphaproteobacteria</taxon>
        <taxon>Rhodobacterales</taxon>
        <taxon>Paracoccaceae</taxon>
        <taxon>Paracoccus</taxon>
    </lineage>
</organism>
<dbReference type="PANTHER" id="PTHR33164:SF57">
    <property type="entry name" value="MARR-FAMILY TRANSCRIPTIONAL REGULATOR"/>
    <property type="match status" value="1"/>
</dbReference>
<dbReference type="AlphaFoldDB" id="A0A419A352"/>
<sequence>MAFHLDEFLPYRLSVAAQQVSRRFAALYAAEAGLSVAEWRVLAHLDHSGTVSIRDIHARVNLDKSVVSRAATRLEAEGHLHKTGSSADRRLIELRLTPKGRSLMGRLRPMARDFNAALMAELGPDGPGLIAALDRLTRP</sequence>
<dbReference type="OrthoDB" id="8906692at2"/>
<dbReference type="GO" id="GO:0006950">
    <property type="term" value="P:response to stress"/>
    <property type="evidence" value="ECO:0007669"/>
    <property type="project" value="TreeGrafter"/>
</dbReference>
<name>A0A419A352_9RHOB</name>
<evidence type="ECO:0000256" key="2">
    <source>
        <dbReference type="ARBA" id="ARBA00023125"/>
    </source>
</evidence>
<dbReference type="InterPro" id="IPR036390">
    <property type="entry name" value="WH_DNA-bd_sf"/>
</dbReference>
<keyword evidence="3" id="KW-0804">Transcription</keyword>
<dbReference type="EMBL" id="QZEV01000001">
    <property type="protein sequence ID" value="RJL07540.1"/>
    <property type="molecule type" value="Genomic_DNA"/>
</dbReference>
<dbReference type="RefSeq" id="WP_119884612.1">
    <property type="nucleotide sequence ID" value="NZ_CP067169.1"/>
</dbReference>
<evidence type="ECO:0000256" key="1">
    <source>
        <dbReference type="ARBA" id="ARBA00023015"/>
    </source>
</evidence>
<dbReference type="InterPro" id="IPR036388">
    <property type="entry name" value="WH-like_DNA-bd_sf"/>
</dbReference>
<dbReference type="InterPro" id="IPR039422">
    <property type="entry name" value="MarR/SlyA-like"/>
</dbReference>
<dbReference type="InterPro" id="IPR023187">
    <property type="entry name" value="Tscrpt_reg_MarR-type_CS"/>
</dbReference>
<dbReference type="SUPFAM" id="SSF46785">
    <property type="entry name" value="Winged helix' DNA-binding domain"/>
    <property type="match status" value="1"/>
</dbReference>
<accession>A0A419A352</accession>
<proteinExistence type="predicted"/>
<keyword evidence="2" id="KW-0238">DNA-binding</keyword>
<dbReference type="InterPro" id="IPR000835">
    <property type="entry name" value="HTH_MarR-typ"/>
</dbReference>
<comment type="caution">
    <text evidence="5">The sequence shown here is derived from an EMBL/GenBank/DDBJ whole genome shotgun (WGS) entry which is preliminary data.</text>
</comment>
<evidence type="ECO:0000256" key="3">
    <source>
        <dbReference type="ARBA" id="ARBA00023163"/>
    </source>
</evidence>
<evidence type="ECO:0000259" key="4">
    <source>
        <dbReference type="PROSITE" id="PS50995"/>
    </source>
</evidence>
<dbReference type="Gene3D" id="1.10.10.10">
    <property type="entry name" value="Winged helix-like DNA-binding domain superfamily/Winged helix DNA-binding domain"/>
    <property type="match status" value="1"/>
</dbReference>
<dbReference type="PROSITE" id="PS50995">
    <property type="entry name" value="HTH_MARR_2"/>
    <property type="match status" value="1"/>
</dbReference>
<dbReference type="PANTHER" id="PTHR33164">
    <property type="entry name" value="TRANSCRIPTIONAL REGULATOR, MARR FAMILY"/>
    <property type="match status" value="1"/>
</dbReference>
<dbReference type="PROSITE" id="PS01117">
    <property type="entry name" value="HTH_MARR_1"/>
    <property type="match status" value="1"/>
</dbReference>
<dbReference type="GO" id="GO:0003677">
    <property type="term" value="F:DNA binding"/>
    <property type="evidence" value="ECO:0007669"/>
    <property type="project" value="UniProtKB-KW"/>
</dbReference>
<dbReference type="Pfam" id="PF12802">
    <property type="entry name" value="MarR_2"/>
    <property type="match status" value="1"/>
</dbReference>
<keyword evidence="1" id="KW-0805">Transcription regulation</keyword>
<dbReference type="Proteomes" id="UP000285530">
    <property type="component" value="Unassembled WGS sequence"/>
</dbReference>